<reference evidence="1" key="1">
    <citation type="journal article" date="2018" name="Int. J. Syst. Evol. Microbiol.">
        <title>Neptunicella marina gen. nov., sp. nov., isolated from surface seawater.</title>
        <authorList>
            <person name="Liu X."/>
            <person name="Lai Q."/>
            <person name="Du Y."/>
            <person name="Zhang X."/>
            <person name="Liu Z."/>
            <person name="Sun F."/>
            <person name="Shao Z."/>
        </authorList>
    </citation>
    <scope>NUCLEOTIDE SEQUENCE</scope>
    <source>
        <strain evidence="1">S27-2</strain>
    </source>
</reference>
<comment type="caution">
    <text evidence="1">The sequence shown here is derived from an EMBL/GenBank/DDBJ whole genome shotgun (WGS) entry which is preliminary data.</text>
</comment>
<evidence type="ECO:0000313" key="1">
    <source>
        <dbReference type="EMBL" id="MBC3767685.1"/>
    </source>
</evidence>
<keyword evidence="2" id="KW-1185">Reference proteome</keyword>
<proteinExistence type="predicted"/>
<organism evidence="1 2">
    <name type="scientific">Neptunicella marina</name>
    <dbReference type="NCBI Taxonomy" id="2125989"/>
    <lineage>
        <taxon>Bacteria</taxon>
        <taxon>Pseudomonadati</taxon>
        <taxon>Pseudomonadota</taxon>
        <taxon>Gammaproteobacteria</taxon>
        <taxon>Alteromonadales</taxon>
        <taxon>Alteromonadaceae</taxon>
        <taxon>Neptunicella</taxon>
    </lineage>
</organism>
<sequence length="308" mass="35011">MDFESCYSFNGKNALYVEPKSPPSIVSISGFNVAGTDYLVREGLDNGSYLLYSENEDVIYPYAKDGNFTKVNDVWQGDNFHFEFKSLFGGIEKYSDSPREYHRPYFKEFKINEEGTLDILIKNEYTKDEFPIPLNYYLAENDFFKFSISKIDINVEDVDDPPSVKEGKSTSINITEGESVSIDLNDFFYDPEDAVLTYIVDKMPDSLVLEGNYIKGTLDKTADIKLIVVDHPNTSLYTSKREGDVAKNYKIPATLRVIVSGKTESSSSGGALSVLYLIFLLSIGFFRNRTIYAWLLLNQTDKYRDNVS</sequence>
<gene>
    <name evidence="1" type="ORF">H8B19_17530</name>
</gene>
<dbReference type="AlphaFoldDB" id="A0A8J6IYU6"/>
<dbReference type="RefSeq" id="WP_186508322.1">
    <property type="nucleotide sequence ID" value="NZ_JACNEP010000023.1"/>
</dbReference>
<accession>A0A8J6IYU6</accession>
<reference evidence="1" key="2">
    <citation type="submission" date="2020-08" db="EMBL/GenBank/DDBJ databases">
        <authorList>
            <person name="Lai Q."/>
        </authorList>
    </citation>
    <scope>NUCLEOTIDE SEQUENCE</scope>
    <source>
        <strain evidence="1">S27-2</strain>
    </source>
</reference>
<dbReference type="EMBL" id="JACNEP010000023">
    <property type="protein sequence ID" value="MBC3767685.1"/>
    <property type="molecule type" value="Genomic_DNA"/>
</dbReference>
<name>A0A8J6IYU6_9ALTE</name>
<evidence type="ECO:0000313" key="2">
    <source>
        <dbReference type="Proteomes" id="UP000601768"/>
    </source>
</evidence>
<dbReference type="Proteomes" id="UP000601768">
    <property type="component" value="Unassembled WGS sequence"/>
</dbReference>
<protein>
    <submittedName>
        <fullName evidence="1">Uncharacterized protein</fullName>
    </submittedName>
</protein>